<gene>
    <name evidence="2" type="ORF">ACFS25_14800</name>
</gene>
<dbReference type="InterPro" id="IPR009325">
    <property type="entry name" value="DUF983"/>
</dbReference>
<name>A0ABW6AKP5_9BACT</name>
<keyword evidence="1" id="KW-0812">Transmembrane</keyword>
<dbReference type="Proteomes" id="UP001597512">
    <property type="component" value="Unassembled WGS sequence"/>
</dbReference>
<evidence type="ECO:0000313" key="2">
    <source>
        <dbReference type="EMBL" id="MFD2935058.1"/>
    </source>
</evidence>
<feature type="transmembrane region" description="Helical" evidence="1">
    <location>
        <begin position="58"/>
        <end position="82"/>
    </location>
</feature>
<feature type="transmembrane region" description="Helical" evidence="1">
    <location>
        <begin position="88"/>
        <end position="108"/>
    </location>
</feature>
<dbReference type="Pfam" id="PF06170">
    <property type="entry name" value="DUF983"/>
    <property type="match status" value="1"/>
</dbReference>
<reference evidence="3" key="1">
    <citation type="journal article" date="2019" name="Int. J. Syst. Evol. Microbiol.">
        <title>The Global Catalogue of Microorganisms (GCM) 10K type strain sequencing project: providing services to taxonomists for standard genome sequencing and annotation.</title>
        <authorList>
            <consortium name="The Broad Institute Genomics Platform"/>
            <consortium name="The Broad Institute Genome Sequencing Center for Infectious Disease"/>
            <person name="Wu L."/>
            <person name="Ma J."/>
        </authorList>
    </citation>
    <scope>NUCLEOTIDE SEQUENCE [LARGE SCALE GENOMIC DNA]</scope>
    <source>
        <strain evidence="3">KCTC 52490</strain>
    </source>
</reference>
<evidence type="ECO:0000313" key="3">
    <source>
        <dbReference type="Proteomes" id="UP001597512"/>
    </source>
</evidence>
<organism evidence="2 3">
    <name type="scientific">Spirosoma flavum</name>
    <dbReference type="NCBI Taxonomy" id="2048557"/>
    <lineage>
        <taxon>Bacteria</taxon>
        <taxon>Pseudomonadati</taxon>
        <taxon>Bacteroidota</taxon>
        <taxon>Cytophagia</taxon>
        <taxon>Cytophagales</taxon>
        <taxon>Cytophagaceae</taxon>
        <taxon>Spirosoma</taxon>
    </lineage>
</organism>
<keyword evidence="3" id="KW-1185">Reference proteome</keyword>
<keyword evidence="1" id="KW-1133">Transmembrane helix</keyword>
<proteinExistence type="predicted"/>
<accession>A0ABW6AKP5</accession>
<keyword evidence="1" id="KW-0472">Membrane</keyword>
<evidence type="ECO:0000256" key="1">
    <source>
        <dbReference type="SAM" id="Phobius"/>
    </source>
</evidence>
<dbReference type="EMBL" id="JBHUOM010000012">
    <property type="protein sequence ID" value="MFD2935058.1"/>
    <property type="molecule type" value="Genomic_DNA"/>
</dbReference>
<protein>
    <submittedName>
        <fullName evidence="2">DUF983 domain-containing protein</fullName>
    </submittedName>
</protein>
<dbReference type="RefSeq" id="WP_381502260.1">
    <property type="nucleotide sequence ID" value="NZ_JBHUOM010000012.1"/>
</dbReference>
<sequence>MGKGNKLYSIFFNKCPRCQKGNFFTVNNPYNLKQFDKMNEQCLCCGERFLKEPGYYTGALYVSYAYYVALIVNCFIVFEVILDMDLTYFLVILVTLIILLTPPVFRLARLTWINFFVSFDPHKPTSCP</sequence>
<comment type="caution">
    <text evidence="2">The sequence shown here is derived from an EMBL/GenBank/DDBJ whole genome shotgun (WGS) entry which is preliminary data.</text>
</comment>